<feature type="transmembrane region" description="Helical" evidence="1">
    <location>
        <begin position="59"/>
        <end position="78"/>
    </location>
</feature>
<protein>
    <submittedName>
        <fullName evidence="2">Uncharacterized protein</fullName>
    </submittedName>
</protein>
<proteinExistence type="predicted"/>
<evidence type="ECO:0000313" key="3">
    <source>
        <dbReference type="Proteomes" id="UP000799118"/>
    </source>
</evidence>
<reference evidence="2" key="1">
    <citation type="journal article" date="2019" name="Environ. Microbiol.">
        <title>Fungal ecological strategies reflected in gene transcription - a case study of two litter decomposers.</title>
        <authorList>
            <person name="Barbi F."/>
            <person name="Kohler A."/>
            <person name="Barry K."/>
            <person name="Baskaran P."/>
            <person name="Daum C."/>
            <person name="Fauchery L."/>
            <person name="Ihrmark K."/>
            <person name="Kuo A."/>
            <person name="LaButti K."/>
            <person name="Lipzen A."/>
            <person name="Morin E."/>
            <person name="Grigoriev I.V."/>
            <person name="Henrissat B."/>
            <person name="Lindahl B."/>
            <person name="Martin F."/>
        </authorList>
    </citation>
    <scope>NUCLEOTIDE SEQUENCE</scope>
    <source>
        <strain evidence="2">JB14</strain>
    </source>
</reference>
<accession>A0A6A4GXD3</accession>
<sequence>MNHDNHRDHLRHHETRLCRLFHEKSCLWVHPCHHDLRQNLRQNLRRNLHQNHDRRLGHLEHLLLAHLFLFLLELLVHLRDLVL</sequence>
<dbReference type="Proteomes" id="UP000799118">
    <property type="component" value="Unassembled WGS sequence"/>
</dbReference>
<organism evidence="2 3">
    <name type="scientific">Gymnopus androsaceus JB14</name>
    <dbReference type="NCBI Taxonomy" id="1447944"/>
    <lineage>
        <taxon>Eukaryota</taxon>
        <taxon>Fungi</taxon>
        <taxon>Dikarya</taxon>
        <taxon>Basidiomycota</taxon>
        <taxon>Agaricomycotina</taxon>
        <taxon>Agaricomycetes</taxon>
        <taxon>Agaricomycetidae</taxon>
        <taxon>Agaricales</taxon>
        <taxon>Marasmiineae</taxon>
        <taxon>Omphalotaceae</taxon>
        <taxon>Gymnopus</taxon>
    </lineage>
</organism>
<keyword evidence="1" id="KW-0472">Membrane</keyword>
<gene>
    <name evidence="2" type="ORF">BT96DRAFT_926377</name>
</gene>
<keyword evidence="3" id="KW-1185">Reference proteome</keyword>
<evidence type="ECO:0000256" key="1">
    <source>
        <dbReference type="SAM" id="Phobius"/>
    </source>
</evidence>
<dbReference type="AlphaFoldDB" id="A0A6A4GXD3"/>
<name>A0A6A4GXD3_9AGAR</name>
<keyword evidence="1" id="KW-1133">Transmembrane helix</keyword>
<dbReference type="EMBL" id="ML769684">
    <property type="protein sequence ID" value="KAE9389754.1"/>
    <property type="molecule type" value="Genomic_DNA"/>
</dbReference>
<keyword evidence="1" id="KW-0812">Transmembrane</keyword>
<evidence type="ECO:0000313" key="2">
    <source>
        <dbReference type="EMBL" id="KAE9389754.1"/>
    </source>
</evidence>